<keyword evidence="1" id="KW-0862">Zinc</keyword>
<keyword evidence="1" id="KW-0479">Metal-binding</keyword>
<feature type="domain" description="C2H2-type" evidence="2">
    <location>
        <begin position="30"/>
        <end position="60"/>
    </location>
</feature>
<feature type="domain" description="C2H2-type" evidence="2">
    <location>
        <begin position="117"/>
        <end position="135"/>
    </location>
</feature>
<dbReference type="PANTHER" id="PTHR46664:SF1">
    <property type="entry name" value="ATM INTERACTOR"/>
    <property type="match status" value="1"/>
</dbReference>
<proteinExistence type="predicted"/>
<reference evidence="3" key="1">
    <citation type="submission" date="2021-12" db="EMBL/GenBank/DDBJ databases">
        <authorList>
            <person name="King R."/>
        </authorList>
    </citation>
    <scope>NUCLEOTIDE SEQUENCE</scope>
</reference>
<organism evidence="3 4">
    <name type="scientific">Bemisia tabaci</name>
    <name type="common">Sweetpotato whitefly</name>
    <name type="synonym">Aleurodes tabaci</name>
    <dbReference type="NCBI Taxonomy" id="7038"/>
    <lineage>
        <taxon>Eukaryota</taxon>
        <taxon>Metazoa</taxon>
        <taxon>Ecdysozoa</taxon>
        <taxon>Arthropoda</taxon>
        <taxon>Hexapoda</taxon>
        <taxon>Insecta</taxon>
        <taxon>Pterygota</taxon>
        <taxon>Neoptera</taxon>
        <taxon>Paraneoptera</taxon>
        <taxon>Hemiptera</taxon>
        <taxon>Sternorrhyncha</taxon>
        <taxon>Aleyrodoidea</taxon>
        <taxon>Aleyrodidae</taxon>
        <taxon>Aleyrodinae</taxon>
        <taxon>Bemisia</taxon>
    </lineage>
</organism>
<dbReference type="AlphaFoldDB" id="A0A9P0F412"/>
<dbReference type="GO" id="GO:0045944">
    <property type="term" value="P:positive regulation of transcription by RNA polymerase II"/>
    <property type="evidence" value="ECO:0007669"/>
    <property type="project" value="InterPro"/>
</dbReference>
<dbReference type="GO" id="GO:0000976">
    <property type="term" value="F:transcription cis-regulatory region binding"/>
    <property type="evidence" value="ECO:0007669"/>
    <property type="project" value="InterPro"/>
</dbReference>
<evidence type="ECO:0000259" key="2">
    <source>
        <dbReference type="PROSITE" id="PS50157"/>
    </source>
</evidence>
<dbReference type="EMBL" id="OU963866">
    <property type="protein sequence ID" value="CAH0391122.1"/>
    <property type="molecule type" value="Genomic_DNA"/>
</dbReference>
<dbReference type="PROSITE" id="PS50157">
    <property type="entry name" value="ZINC_FINGER_C2H2_2"/>
    <property type="match status" value="2"/>
</dbReference>
<dbReference type="InterPro" id="IPR055303">
    <property type="entry name" value="ATMIN"/>
</dbReference>
<evidence type="ECO:0000313" key="3">
    <source>
        <dbReference type="EMBL" id="CAH0391122.1"/>
    </source>
</evidence>
<dbReference type="GO" id="GO:0005634">
    <property type="term" value="C:nucleus"/>
    <property type="evidence" value="ECO:0007669"/>
    <property type="project" value="TreeGrafter"/>
</dbReference>
<evidence type="ECO:0000256" key="1">
    <source>
        <dbReference type="PROSITE-ProRule" id="PRU00042"/>
    </source>
</evidence>
<dbReference type="SMART" id="SM00355">
    <property type="entry name" value="ZnF_C2H2"/>
    <property type="match status" value="4"/>
</dbReference>
<dbReference type="InterPro" id="IPR013087">
    <property type="entry name" value="Znf_C2H2_type"/>
</dbReference>
<dbReference type="PROSITE" id="PS00028">
    <property type="entry name" value="ZINC_FINGER_C2H2_1"/>
    <property type="match status" value="1"/>
</dbReference>
<name>A0A9P0F412_BEMTA</name>
<sequence length="631" mass="71393">MSQTIFVGGDLTILKIFPSEADLCDIKTNIPCPVDHCPRIFKSSSNLTMHLEKYHKLIEPNRSSLEKKSDNVIYQYYCPVKFCQYHDNIKSNKKKIFFDQLKYLKQHFLKVHSEKRFTCSRCDKSFSIEAALKRHLGECGIEFKCSCGQSYSSRHNLLLHATRKNHSVDDKLKMAKTSFMCILPKPSIPVCTEEGLQISISPQFSPEPKTIFKNRENLQLLTGLSKKKRITAAPRAKTDLGSLVKRNIVLKKLMEVKETTSKPSDFSTIFQSKNNLTEVFDLGNTTLLENDNPVRGFGPDSNFHITKNPIKTFESALNSSDESKLIVKIECNEPANSSCPEWSGPGEKSRDSEPLLGFPQTDMNLNELNSFSSKRNSNIRSVFDGCELPTSPKLSQSTQTMEPFASNFAFTRTGCDVIFDDGSSCNYYDSFEFSNSPKLSQSTQTFHSSSQLSQTDIQSSFFDDSSNNLSDLISYYDNFETSNSPKLSQSTQTTGLSLCSWSDNITQTDLEDQLFGDSPIAQLDECYRINYETSNCKQLREEDVGTQTVFLPYQDIRNNKSLLDELTTSETQTDPFENPYQVTALSSQSFSSTQTQTSTSFNYLIDSETQTQKLLNRLIDIETQTHVSNFC</sequence>
<keyword evidence="1" id="KW-0863">Zinc-finger</keyword>
<dbReference type="InterPro" id="IPR036236">
    <property type="entry name" value="Znf_C2H2_sf"/>
</dbReference>
<dbReference type="PANTHER" id="PTHR46664">
    <property type="entry name" value="ATM INTERACTOR"/>
    <property type="match status" value="1"/>
</dbReference>
<dbReference type="Gene3D" id="3.30.160.60">
    <property type="entry name" value="Classic Zinc Finger"/>
    <property type="match status" value="1"/>
</dbReference>
<keyword evidence="4" id="KW-1185">Reference proteome</keyword>
<dbReference type="GO" id="GO:0008270">
    <property type="term" value="F:zinc ion binding"/>
    <property type="evidence" value="ECO:0007669"/>
    <property type="project" value="UniProtKB-KW"/>
</dbReference>
<protein>
    <recommendedName>
        <fullName evidence="2">C2H2-type domain-containing protein</fullName>
    </recommendedName>
</protein>
<dbReference type="Pfam" id="PF00096">
    <property type="entry name" value="zf-C2H2"/>
    <property type="match status" value="2"/>
</dbReference>
<dbReference type="GO" id="GO:0000981">
    <property type="term" value="F:DNA-binding transcription factor activity, RNA polymerase II-specific"/>
    <property type="evidence" value="ECO:0007669"/>
    <property type="project" value="TreeGrafter"/>
</dbReference>
<dbReference type="Proteomes" id="UP001152759">
    <property type="component" value="Chromosome 5"/>
</dbReference>
<accession>A0A9P0F412</accession>
<gene>
    <name evidence="3" type="ORF">BEMITA_LOCUS9771</name>
</gene>
<evidence type="ECO:0000313" key="4">
    <source>
        <dbReference type="Proteomes" id="UP001152759"/>
    </source>
</evidence>
<dbReference type="SUPFAM" id="SSF57667">
    <property type="entry name" value="beta-beta-alpha zinc fingers"/>
    <property type="match status" value="1"/>
</dbReference>